<evidence type="ECO:0000256" key="2">
    <source>
        <dbReference type="PROSITE-ProRule" id="PRU00335"/>
    </source>
</evidence>
<dbReference type="GO" id="GO:0003677">
    <property type="term" value="F:DNA binding"/>
    <property type="evidence" value="ECO:0007669"/>
    <property type="project" value="UniProtKB-UniRule"/>
</dbReference>
<dbReference type="OrthoDB" id="9789566at2"/>
<keyword evidence="5" id="KW-1185">Reference proteome</keyword>
<sequence length="199" mass="22985">MTTENLNYNESVRVSILEAAQTLFAKFGYKKTTMEDIALELHKGKSSLYYYFKNKEEIFQTVIDKEQGVLIDKLQQVVNSSQKPQEKMKDYVLTRMKTVSELDNYFKALTDERFGGIEFVKEVKENTEKAEVNMLEQIINEGIDEGTFQMKNVHLGAMAIALALKGIELPMFLASNKYEDMVEHLQNTLNILFYGLIKR</sequence>
<dbReference type="EMBL" id="FXTB01000013">
    <property type="protein sequence ID" value="SMO90140.1"/>
    <property type="molecule type" value="Genomic_DNA"/>
</dbReference>
<dbReference type="Gene3D" id="1.10.357.10">
    <property type="entry name" value="Tetracycline Repressor, domain 2"/>
    <property type="match status" value="1"/>
</dbReference>
<evidence type="ECO:0000313" key="5">
    <source>
        <dbReference type="Proteomes" id="UP000319040"/>
    </source>
</evidence>
<dbReference type="InterPro" id="IPR001647">
    <property type="entry name" value="HTH_TetR"/>
</dbReference>
<dbReference type="SUPFAM" id="SSF48498">
    <property type="entry name" value="Tetracyclin repressor-like, C-terminal domain"/>
    <property type="match status" value="1"/>
</dbReference>
<dbReference type="InterPro" id="IPR036271">
    <property type="entry name" value="Tet_transcr_reg_TetR-rel_C_sf"/>
</dbReference>
<feature type="DNA-binding region" description="H-T-H motif" evidence="2">
    <location>
        <begin position="33"/>
        <end position="52"/>
    </location>
</feature>
<protein>
    <submittedName>
        <fullName evidence="4">Transcriptional regulator, TetR family</fullName>
    </submittedName>
</protein>
<dbReference type="PANTHER" id="PTHR43479">
    <property type="entry name" value="ACREF/ENVCD OPERON REPRESSOR-RELATED"/>
    <property type="match status" value="1"/>
</dbReference>
<name>A0A521F3N0_SACCC</name>
<dbReference type="PANTHER" id="PTHR43479:SF11">
    <property type="entry name" value="ACREF_ENVCD OPERON REPRESSOR-RELATED"/>
    <property type="match status" value="1"/>
</dbReference>
<dbReference type="PROSITE" id="PS50977">
    <property type="entry name" value="HTH_TETR_2"/>
    <property type="match status" value="1"/>
</dbReference>
<dbReference type="Pfam" id="PF00440">
    <property type="entry name" value="TetR_N"/>
    <property type="match status" value="1"/>
</dbReference>
<reference evidence="4 5" key="1">
    <citation type="submission" date="2017-05" db="EMBL/GenBank/DDBJ databases">
        <authorList>
            <person name="Varghese N."/>
            <person name="Submissions S."/>
        </authorList>
    </citation>
    <scope>NUCLEOTIDE SEQUENCE [LARGE SCALE GENOMIC DNA]</scope>
    <source>
        <strain evidence="4 5">DSM 27040</strain>
    </source>
</reference>
<dbReference type="AlphaFoldDB" id="A0A521F3N0"/>
<dbReference type="Gene3D" id="1.10.10.60">
    <property type="entry name" value="Homeodomain-like"/>
    <property type="match status" value="1"/>
</dbReference>
<dbReference type="RefSeq" id="WP_142534659.1">
    <property type="nucleotide sequence ID" value="NZ_FXTB01000013.1"/>
</dbReference>
<dbReference type="PRINTS" id="PR00455">
    <property type="entry name" value="HTHTETR"/>
</dbReference>
<gene>
    <name evidence="4" type="ORF">SAMN06265379_11337</name>
</gene>
<evidence type="ECO:0000256" key="1">
    <source>
        <dbReference type="ARBA" id="ARBA00023125"/>
    </source>
</evidence>
<dbReference type="SUPFAM" id="SSF46689">
    <property type="entry name" value="Homeodomain-like"/>
    <property type="match status" value="1"/>
</dbReference>
<feature type="domain" description="HTH tetR-type" evidence="3">
    <location>
        <begin position="10"/>
        <end position="70"/>
    </location>
</feature>
<accession>A0A521F3N0</accession>
<dbReference type="InterPro" id="IPR050624">
    <property type="entry name" value="HTH-type_Tx_Regulator"/>
</dbReference>
<evidence type="ECO:0000313" key="4">
    <source>
        <dbReference type="EMBL" id="SMO90140.1"/>
    </source>
</evidence>
<keyword evidence="1 2" id="KW-0238">DNA-binding</keyword>
<dbReference type="InterPro" id="IPR009057">
    <property type="entry name" value="Homeodomain-like_sf"/>
</dbReference>
<evidence type="ECO:0000259" key="3">
    <source>
        <dbReference type="PROSITE" id="PS50977"/>
    </source>
</evidence>
<organism evidence="4 5">
    <name type="scientific">Saccharicrinis carchari</name>
    <dbReference type="NCBI Taxonomy" id="1168039"/>
    <lineage>
        <taxon>Bacteria</taxon>
        <taxon>Pseudomonadati</taxon>
        <taxon>Bacteroidota</taxon>
        <taxon>Bacteroidia</taxon>
        <taxon>Marinilabiliales</taxon>
        <taxon>Marinilabiliaceae</taxon>
        <taxon>Saccharicrinis</taxon>
    </lineage>
</organism>
<dbReference type="Proteomes" id="UP000319040">
    <property type="component" value="Unassembled WGS sequence"/>
</dbReference>
<proteinExistence type="predicted"/>